<evidence type="ECO:0000313" key="3">
    <source>
        <dbReference type="Proteomes" id="UP001281761"/>
    </source>
</evidence>
<dbReference type="Proteomes" id="UP001281761">
    <property type="component" value="Unassembled WGS sequence"/>
</dbReference>
<feature type="compositionally biased region" description="Polar residues" evidence="1">
    <location>
        <begin position="1"/>
        <end position="12"/>
    </location>
</feature>
<reference evidence="2 3" key="1">
    <citation type="journal article" date="2022" name="bioRxiv">
        <title>Genomics of Preaxostyla Flagellates Illuminates Evolutionary Transitions and the Path Towards Mitochondrial Loss.</title>
        <authorList>
            <person name="Novak L.V.F."/>
            <person name="Treitli S.C."/>
            <person name="Pyrih J."/>
            <person name="Halakuc P."/>
            <person name="Pipaliya S.V."/>
            <person name="Vacek V."/>
            <person name="Brzon O."/>
            <person name="Soukal P."/>
            <person name="Eme L."/>
            <person name="Dacks J.B."/>
            <person name="Karnkowska A."/>
            <person name="Elias M."/>
            <person name="Hampl V."/>
        </authorList>
    </citation>
    <scope>NUCLEOTIDE SEQUENCE [LARGE SCALE GENOMIC DNA]</scope>
    <source>
        <strain evidence="2">NAU3</strain>
        <tissue evidence="2">Gut</tissue>
    </source>
</reference>
<protein>
    <recommendedName>
        <fullName evidence="4">Transposase</fullName>
    </recommendedName>
</protein>
<organism evidence="2 3">
    <name type="scientific">Blattamonas nauphoetae</name>
    <dbReference type="NCBI Taxonomy" id="2049346"/>
    <lineage>
        <taxon>Eukaryota</taxon>
        <taxon>Metamonada</taxon>
        <taxon>Preaxostyla</taxon>
        <taxon>Oxymonadida</taxon>
        <taxon>Blattamonas</taxon>
    </lineage>
</organism>
<gene>
    <name evidence="2" type="ORF">BLNAU_15352</name>
</gene>
<evidence type="ECO:0008006" key="4">
    <source>
        <dbReference type="Google" id="ProtNLM"/>
    </source>
</evidence>
<sequence>MPSVKASNNPKTVSDAIEKNDGLDELPHTLETNKEISPSRFDGVVLATFTLMVRFKIVTDILRSMLPLANIH</sequence>
<feature type="region of interest" description="Disordered" evidence="1">
    <location>
        <begin position="1"/>
        <end position="21"/>
    </location>
</feature>
<accession>A0ABQ9XCL9</accession>
<proteinExistence type="predicted"/>
<evidence type="ECO:0000313" key="2">
    <source>
        <dbReference type="EMBL" id="KAK2949681.1"/>
    </source>
</evidence>
<dbReference type="EMBL" id="JARBJD010000151">
    <property type="protein sequence ID" value="KAK2949681.1"/>
    <property type="molecule type" value="Genomic_DNA"/>
</dbReference>
<name>A0ABQ9XCL9_9EUKA</name>
<comment type="caution">
    <text evidence="2">The sequence shown here is derived from an EMBL/GenBank/DDBJ whole genome shotgun (WGS) entry which is preliminary data.</text>
</comment>
<keyword evidence="3" id="KW-1185">Reference proteome</keyword>
<evidence type="ECO:0000256" key="1">
    <source>
        <dbReference type="SAM" id="MobiDB-lite"/>
    </source>
</evidence>